<evidence type="ECO:0000313" key="3">
    <source>
        <dbReference type="Proteomes" id="UP000735302"/>
    </source>
</evidence>
<keyword evidence="3" id="KW-1185">Reference proteome</keyword>
<evidence type="ECO:0000313" key="2">
    <source>
        <dbReference type="EMBL" id="GFN73849.1"/>
    </source>
</evidence>
<gene>
    <name evidence="2" type="ORF">PoB_000035500</name>
</gene>
<dbReference type="AlphaFoldDB" id="A0AAV3XRS8"/>
<proteinExistence type="predicted"/>
<feature type="chain" id="PRO_5043483908" evidence="1">
    <location>
        <begin position="20"/>
        <end position="200"/>
    </location>
</feature>
<reference evidence="2 3" key="1">
    <citation type="journal article" date="2021" name="Elife">
        <title>Chloroplast acquisition without the gene transfer in kleptoplastic sea slugs, Plakobranchus ocellatus.</title>
        <authorList>
            <person name="Maeda T."/>
            <person name="Takahashi S."/>
            <person name="Yoshida T."/>
            <person name="Shimamura S."/>
            <person name="Takaki Y."/>
            <person name="Nagai Y."/>
            <person name="Toyoda A."/>
            <person name="Suzuki Y."/>
            <person name="Arimoto A."/>
            <person name="Ishii H."/>
            <person name="Satoh N."/>
            <person name="Nishiyama T."/>
            <person name="Hasebe M."/>
            <person name="Maruyama T."/>
            <person name="Minagawa J."/>
            <person name="Obokata J."/>
            <person name="Shigenobu S."/>
        </authorList>
    </citation>
    <scope>NUCLEOTIDE SEQUENCE [LARGE SCALE GENOMIC DNA]</scope>
</reference>
<dbReference type="EMBL" id="BLXT01000045">
    <property type="protein sequence ID" value="GFN73849.1"/>
    <property type="molecule type" value="Genomic_DNA"/>
</dbReference>
<sequence length="200" mass="22856">MWKLVALLASVLLVTEVSGDCKPLTYCDEIVDPEYMDYLKQDDEKSMVMSYLLGANLDRLCPTVPKYKSCVDHSVSLCGHEDREIYEAKTNLLDYLCSPKGRDLATFLARKTDCGHDVWLQIDFYSELVNCYEIFAADFERTLFDAHTDPCYVVETLSQCLIESAPNACQKDMTMFIEDVWSHATGKKYDYLGCPPLFDM</sequence>
<organism evidence="2 3">
    <name type="scientific">Plakobranchus ocellatus</name>
    <dbReference type="NCBI Taxonomy" id="259542"/>
    <lineage>
        <taxon>Eukaryota</taxon>
        <taxon>Metazoa</taxon>
        <taxon>Spiralia</taxon>
        <taxon>Lophotrochozoa</taxon>
        <taxon>Mollusca</taxon>
        <taxon>Gastropoda</taxon>
        <taxon>Heterobranchia</taxon>
        <taxon>Euthyneura</taxon>
        <taxon>Panpulmonata</taxon>
        <taxon>Sacoglossa</taxon>
        <taxon>Placobranchoidea</taxon>
        <taxon>Plakobranchidae</taxon>
        <taxon>Plakobranchus</taxon>
    </lineage>
</organism>
<comment type="caution">
    <text evidence="2">The sequence shown here is derived from an EMBL/GenBank/DDBJ whole genome shotgun (WGS) entry which is preliminary data.</text>
</comment>
<dbReference type="Proteomes" id="UP000735302">
    <property type="component" value="Unassembled WGS sequence"/>
</dbReference>
<protein>
    <submittedName>
        <fullName evidence="2">Ag</fullName>
    </submittedName>
</protein>
<feature type="signal peptide" evidence="1">
    <location>
        <begin position="1"/>
        <end position="19"/>
    </location>
</feature>
<evidence type="ECO:0000256" key="1">
    <source>
        <dbReference type="SAM" id="SignalP"/>
    </source>
</evidence>
<name>A0AAV3XRS8_9GAST</name>
<keyword evidence="1" id="KW-0732">Signal</keyword>
<accession>A0AAV3XRS8</accession>